<comment type="caution">
    <text evidence="1">The sequence shown here is derived from an EMBL/GenBank/DDBJ whole genome shotgun (WGS) entry which is preliminary data.</text>
</comment>
<proteinExistence type="predicted"/>
<keyword evidence="2" id="KW-1185">Reference proteome</keyword>
<dbReference type="InterPro" id="IPR027417">
    <property type="entry name" value="P-loop_NTPase"/>
</dbReference>
<dbReference type="EMBL" id="MU827393">
    <property type="protein sequence ID" value="KAJ7350134.1"/>
    <property type="molecule type" value="Genomic_DNA"/>
</dbReference>
<gene>
    <name evidence="1" type="ORF">OS493_038316</name>
</gene>
<dbReference type="Gene3D" id="3.40.50.300">
    <property type="entry name" value="P-loop containing nucleotide triphosphate hydrolases"/>
    <property type="match status" value="1"/>
</dbReference>
<evidence type="ECO:0000313" key="2">
    <source>
        <dbReference type="Proteomes" id="UP001163046"/>
    </source>
</evidence>
<accession>A0A9X0CHM6</accession>
<name>A0A9X0CHM6_9CNID</name>
<dbReference type="OrthoDB" id="5974900at2759"/>
<evidence type="ECO:0000313" key="1">
    <source>
        <dbReference type="EMBL" id="KAJ7350134.1"/>
    </source>
</evidence>
<dbReference type="CDD" id="cd18809">
    <property type="entry name" value="SF1_C_RecD"/>
    <property type="match status" value="1"/>
</dbReference>
<dbReference type="Proteomes" id="UP001163046">
    <property type="component" value="Unassembled WGS sequence"/>
</dbReference>
<dbReference type="InterPro" id="IPR051055">
    <property type="entry name" value="PIF1_helicase"/>
</dbReference>
<evidence type="ECO:0008006" key="3">
    <source>
        <dbReference type="Google" id="ProtNLM"/>
    </source>
</evidence>
<dbReference type="PANTHER" id="PTHR47642:SF5">
    <property type="entry name" value="ATP-DEPENDENT DNA HELICASE"/>
    <property type="match status" value="1"/>
</dbReference>
<protein>
    <recommendedName>
        <fullName evidence="3">ATP-dependent DNA helicase PIF1</fullName>
    </recommendedName>
</protein>
<dbReference type="AlphaFoldDB" id="A0A9X0CHM6"/>
<sequence>MLVWNKSDDLKNGSVGVFTGVRGDYLLVFFEGVGEVEITRQTWIKRSRSGQKAGSVTQFPLVLAYAVTCHKSQGLTLASAIVHCSREYVSGLIYVAVSRVRSPEHIHILDFSPRQLLKPQRKAVDICTSQHLNAPVADLSCCRNKSFNDDTLLSVKDRGFQDCEEDDEPFTFPSELLDGPVLASFEDESIAIPMELLEIYQQLLSHESILASPPAEDMMKFRNLLTSFKASNAVSSFVEEMNNAIDFLLNESSSIKVQSFVKLVWFHSFLMVENHVVENPDEIVVDIGRQGFTGVTSTLHEFFTSSDFSRYVCALFDARASTPPQRAIAVKLSTSVHWEFLEKLVSVVGQQRHEEPIPFDVEQMSGVGRSKVRHVGGWAVRKVLTRARKYIQRNVYTKSSSTLATVENQQIVCQLLEENVIQPYTELEETSKFLETLEVTEARQYRERGLLHISDQAYLFFIQLEKRRVELLNLQILKRVRDDMVEIAITELRGDNELKANWLKCFEEDDIGKHKELIEKLLADLLMYYVNMGACQFLRDFRRECQVKKSVELRKRVLQRQERNQEKTDSVPFQEILRDRSENKKVSHGRLVAFIHKHPGTTSLSRVFIKTQLVTLCEAYNIRVSARSTKTVLAEALLNAITQHTSIPFTSPVDDRIFRVAERSESDGHIRIRLSRAKKLKKLVSLELKECIEERPY</sequence>
<organism evidence="1 2">
    <name type="scientific">Desmophyllum pertusum</name>
    <dbReference type="NCBI Taxonomy" id="174260"/>
    <lineage>
        <taxon>Eukaryota</taxon>
        <taxon>Metazoa</taxon>
        <taxon>Cnidaria</taxon>
        <taxon>Anthozoa</taxon>
        <taxon>Hexacorallia</taxon>
        <taxon>Scleractinia</taxon>
        <taxon>Caryophylliina</taxon>
        <taxon>Caryophylliidae</taxon>
        <taxon>Desmophyllum</taxon>
    </lineage>
</organism>
<dbReference type="PANTHER" id="PTHR47642">
    <property type="entry name" value="ATP-DEPENDENT DNA HELICASE"/>
    <property type="match status" value="1"/>
</dbReference>
<dbReference type="SUPFAM" id="SSF52540">
    <property type="entry name" value="P-loop containing nucleoside triphosphate hydrolases"/>
    <property type="match status" value="1"/>
</dbReference>
<reference evidence="1" key="1">
    <citation type="submission" date="2023-01" db="EMBL/GenBank/DDBJ databases">
        <title>Genome assembly of the deep-sea coral Lophelia pertusa.</title>
        <authorList>
            <person name="Herrera S."/>
            <person name="Cordes E."/>
        </authorList>
    </citation>
    <scope>NUCLEOTIDE SEQUENCE</scope>
    <source>
        <strain evidence="1">USNM1676648</strain>
        <tissue evidence="1">Polyp</tissue>
    </source>
</reference>